<accession>A0A8S1CQC5</accession>
<name>A0A8S1CQC5_9INSE</name>
<dbReference type="SUPFAM" id="SSF52047">
    <property type="entry name" value="RNI-like"/>
    <property type="match status" value="1"/>
</dbReference>
<sequence length="583" mass="67121">MPEIFMFRNLHGFYFSLLILSILKIAAIAATFFYVLCLKKFIIFKQVNFNESPMHLAKLLGWRESTRTYREAWNWVLRLFQAPNSMAIMERSIQFLEPNLRRTVLLQLLRTTCLRLDRNDEDIKTVMRPALVLLMSLHVDVDVLDMTGFASFSPKAKRYRLLQGAINMVSIHATDLEAFSVLREESSRECVPEEQVLSPFCTQAFIRLESLQMLRMEVFDFGLMDLMLVCERLTKLRYLSVNIENEFELPTVERLKKSFHRLTAFFFQSAAAVERIELLKNLCKIHLPKLQVIGNFASVFCSQNNYHFSPHQVEGRNLRHLTLNLQYVRTGEEVHLMFPNVTHLMITGSDSSWEVQPLLLFSNIESLHLSLVSSEAVLNFLTTYGPDLHSLYLAEFISDLSLDQIFSLCPRLERIGLFIEDPEVPVNSLPLLKEVMLKSVTVSNILNAPNLQKVTLNEQCVNNDDLRMVTDLINTGQVLRKVETIAINLHCHTVEEISRLYFDAVVDFIVTAAVKLPKLSDIQFKINHLSDYLTLAESVTHGKLINEEISGVDKFFKNVIDVDSLSWFVDDRLVTTLNKFKTA</sequence>
<keyword evidence="1" id="KW-1133">Transmembrane helix</keyword>
<protein>
    <submittedName>
        <fullName evidence="2">Uncharacterized protein</fullName>
    </submittedName>
</protein>
<keyword evidence="1" id="KW-0472">Membrane</keyword>
<dbReference type="InterPro" id="IPR032675">
    <property type="entry name" value="LRR_dom_sf"/>
</dbReference>
<keyword evidence="1" id="KW-0812">Transmembrane</keyword>
<keyword evidence="3" id="KW-1185">Reference proteome</keyword>
<dbReference type="Gene3D" id="3.80.10.10">
    <property type="entry name" value="Ribonuclease Inhibitor"/>
    <property type="match status" value="1"/>
</dbReference>
<proteinExistence type="predicted"/>
<feature type="transmembrane region" description="Helical" evidence="1">
    <location>
        <begin position="12"/>
        <end position="36"/>
    </location>
</feature>
<dbReference type="AlphaFoldDB" id="A0A8S1CQC5"/>
<evidence type="ECO:0000256" key="1">
    <source>
        <dbReference type="SAM" id="Phobius"/>
    </source>
</evidence>
<reference evidence="2 3" key="1">
    <citation type="submission" date="2020-04" db="EMBL/GenBank/DDBJ databases">
        <authorList>
            <person name="Alioto T."/>
            <person name="Alioto T."/>
            <person name="Gomez Garrido J."/>
        </authorList>
    </citation>
    <scope>NUCLEOTIDE SEQUENCE [LARGE SCALE GENOMIC DNA]</scope>
</reference>
<dbReference type="EMBL" id="CADEPI010000052">
    <property type="protein sequence ID" value="CAB3370406.1"/>
    <property type="molecule type" value="Genomic_DNA"/>
</dbReference>
<evidence type="ECO:0000313" key="3">
    <source>
        <dbReference type="Proteomes" id="UP000494165"/>
    </source>
</evidence>
<organism evidence="2 3">
    <name type="scientific">Cloeon dipterum</name>
    <dbReference type="NCBI Taxonomy" id="197152"/>
    <lineage>
        <taxon>Eukaryota</taxon>
        <taxon>Metazoa</taxon>
        <taxon>Ecdysozoa</taxon>
        <taxon>Arthropoda</taxon>
        <taxon>Hexapoda</taxon>
        <taxon>Insecta</taxon>
        <taxon>Pterygota</taxon>
        <taxon>Palaeoptera</taxon>
        <taxon>Ephemeroptera</taxon>
        <taxon>Pisciforma</taxon>
        <taxon>Baetidae</taxon>
        <taxon>Cloeon</taxon>
    </lineage>
</organism>
<gene>
    <name evidence="2" type="ORF">CLODIP_2_CD10672</name>
</gene>
<dbReference type="Proteomes" id="UP000494165">
    <property type="component" value="Unassembled WGS sequence"/>
</dbReference>
<comment type="caution">
    <text evidence="2">The sequence shown here is derived from an EMBL/GenBank/DDBJ whole genome shotgun (WGS) entry which is preliminary data.</text>
</comment>
<evidence type="ECO:0000313" key="2">
    <source>
        <dbReference type="EMBL" id="CAB3370406.1"/>
    </source>
</evidence>